<accession>A0A1J6KBP3</accession>
<dbReference type="EMBL" id="MJEQ01002388">
    <property type="protein sequence ID" value="OIT27490.1"/>
    <property type="molecule type" value="Genomic_DNA"/>
</dbReference>
<keyword evidence="5" id="KW-0472">Membrane</keyword>
<protein>
    <submittedName>
        <fullName evidence="7">Peroxisomal membrane protein pmp22</fullName>
    </submittedName>
</protein>
<dbReference type="Pfam" id="PF04117">
    <property type="entry name" value="Mpv17_PMP22"/>
    <property type="match status" value="1"/>
</dbReference>
<organism evidence="7 8">
    <name type="scientific">Nicotiana attenuata</name>
    <name type="common">Coyote tobacco</name>
    <dbReference type="NCBI Taxonomy" id="49451"/>
    <lineage>
        <taxon>Eukaryota</taxon>
        <taxon>Viridiplantae</taxon>
        <taxon>Streptophyta</taxon>
        <taxon>Embryophyta</taxon>
        <taxon>Tracheophyta</taxon>
        <taxon>Spermatophyta</taxon>
        <taxon>Magnoliopsida</taxon>
        <taxon>eudicotyledons</taxon>
        <taxon>Gunneridae</taxon>
        <taxon>Pentapetalae</taxon>
        <taxon>asterids</taxon>
        <taxon>lamiids</taxon>
        <taxon>Solanales</taxon>
        <taxon>Solanaceae</taxon>
        <taxon>Nicotianoideae</taxon>
        <taxon>Nicotianeae</taxon>
        <taxon>Nicotiana</taxon>
    </lineage>
</organism>
<evidence type="ECO:0000256" key="1">
    <source>
        <dbReference type="ARBA" id="ARBA00004141"/>
    </source>
</evidence>
<sequence length="246" mass="27893">MFASNFLRNSFKLVRQYPISRHQLQHSKVYSRLPQTFNRIKTMELKQQLSNSTPCRFFSSSSASTKVGFIGWYLEMLNSRPILTKTITCTLILTAADLSSQTIAGSLSEQYDLIRTLRVAGYGVIILGPSLHFWYNALSAFFPKRDVITTFKKIALGQIVYGPTMNAIFFSMNAAAQGESYSEIAARLKRDLVPTAINGLMYWPICDFITFKFVPVHLQPLVVNTFSYVWNVYLTYMASQQKVASA</sequence>
<gene>
    <name evidence="7" type="primary">PMP22_6</name>
    <name evidence="7" type="ORF">A4A49_21523</name>
</gene>
<keyword evidence="3" id="KW-0812">Transmembrane</keyword>
<dbReference type="GeneID" id="109213878"/>
<dbReference type="InterPro" id="IPR007248">
    <property type="entry name" value="Mpv17_PMP22"/>
</dbReference>
<dbReference type="GO" id="GO:0005737">
    <property type="term" value="C:cytoplasm"/>
    <property type="evidence" value="ECO:0007669"/>
    <property type="project" value="TreeGrafter"/>
</dbReference>
<reference evidence="7" key="1">
    <citation type="submission" date="2016-11" db="EMBL/GenBank/DDBJ databases">
        <title>The genome of Nicotiana attenuata.</title>
        <authorList>
            <person name="Xu S."/>
            <person name="Brockmoeller T."/>
            <person name="Gaquerel E."/>
            <person name="Navarro A."/>
            <person name="Kuhl H."/>
            <person name="Gase K."/>
            <person name="Ling Z."/>
            <person name="Zhou W."/>
            <person name="Kreitzer C."/>
            <person name="Stanke M."/>
            <person name="Tang H."/>
            <person name="Lyons E."/>
            <person name="Pandey P."/>
            <person name="Pandey S.P."/>
            <person name="Timmermann B."/>
            <person name="Baldwin I.T."/>
        </authorList>
    </citation>
    <scope>NUCLEOTIDE SEQUENCE [LARGE SCALE GENOMIC DNA]</scope>
    <source>
        <strain evidence="7">UT</strain>
    </source>
</reference>
<evidence type="ECO:0000256" key="4">
    <source>
        <dbReference type="ARBA" id="ARBA00022989"/>
    </source>
</evidence>
<dbReference type="OMA" id="CAPTMIG"/>
<evidence type="ECO:0000256" key="2">
    <source>
        <dbReference type="ARBA" id="ARBA00006824"/>
    </source>
</evidence>
<dbReference type="PANTHER" id="PTHR11266">
    <property type="entry name" value="PEROXISOMAL MEMBRANE PROTEIN 2, PXMP2 MPV17"/>
    <property type="match status" value="1"/>
</dbReference>
<comment type="similarity">
    <text evidence="2 6">Belongs to the peroxisomal membrane protein PXMP2/4 family.</text>
</comment>
<dbReference type="KEGG" id="nau:109213878"/>
<comment type="subcellular location">
    <subcellularLocation>
        <location evidence="1">Membrane</location>
        <topology evidence="1">Multi-pass membrane protein</topology>
    </subcellularLocation>
</comment>
<evidence type="ECO:0000256" key="3">
    <source>
        <dbReference type="ARBA" id="ARBA00022692"/>
    </source>
</evidence>
<proteinExistence type="inferred from homology"/>
<dbReference type="GO" id="GO:0016020">
    <property type="term" value="C:membrane"/>
    <property type="evidence" value="ECO:0007669"/>
    <property type="project" value="UniProtKB-SubCell"/>
</dbReference>
<dbReference type="OrthoDB" id="430207at2759"/>
<dbReference type="PANTHER" id="PTHR11266:SF18">
    <property type="entry name" value="OS12G0508100 PROTEIN"/>
    <property type="match status" value="1"/>
</dbReference>
<keyword evidence="4" id="KW-1133">Transmembrane helix</keyword>
<keyword evidence="8" id="KW-1185">Reference proteome</keyword>
<evidence type="ECO:0000256" key="6">
    <source>
        <dbReference type="RuleBase" id="RU363053"/>
    </source>
</evidence>
<dbReference type="Gramene" id="OIT27490">
    <property type="protein sequence ID" value="OIT27490"/>
    <property type="gene ID" value="A4A49_21523"/>
</dbReference>
<evidence type="ECO:0000313" key="7">
    <source>
        <dbReference type="EMBL" id="OIT27490.1"/>
    </source>
</evidence>
<name>A0A1J6KBP3_NICAT</name>
<dbReference type="Proteomes" id="UP000187609">
    <property type="component" value="Unassembled WGS sequence"/>
</dbReference>
<dbReference type="STRING" id="49451.A0A1J6KBP3"/>
<dbReference type="AlphaFoldDB" id="A0A1J6KBP3"/>
<comment type="caution">
    <text evidence="7">The sequence shown here is derived from an EMBL/GenBank/DDBJ whole genome shotgun (WGS) entry which is preliminary data.</text>
</comment>
<evidence type="ECO:0000313" key="8">
    <source>
        <dbReference type="Proteomes" id="UP000187609"/>
    </source>
</evidence>
<evidence type="ECO:0000256" key="5">
    <source>
        <dbReference type="ARBA" id="ARBA00023136"/>
    </source>
</evidence>